<accession>A0A0C3CWZ3</accession>
<reference evidence="1 2" key="1">
    <citation type="submission" date="2014-04" db="EMBL/GenBank/DDBJ databases">
        <authorList>
            <consortium name="DOE Joint Genome Institute"/>
            <person name="Kuo A."/>
            <person name="Kohler A."/>
            <person name="Nagy L.G."/>
            <person name="Floudas D."/>
            <person name="Copeland A."/>
            <person name="Barry K.W."/>
            <person name="Cichocki N."/>
            <person name="Veneault-Fourrey C."/>
            <person name="LaButti K."/>
            <person name="Lindquist E.A."/>
            <person name="Lipzen A."/>
            <person name="Lundell T."/>
            <person name="Morin E."/>
            <person name="Murat C."/>
            <person name="Sun H."/>
            <person name="Tunlid A."/>
            <person name="Henrissat B."/>
            <person name="Grigoriev I.V."/>
            <person name="Hibbett D.S."/>
            <person name="Martin F."/>
            <person name="Nordberg H.P."/>
            <person name="Cantor M.N."/>
            <person name="Hua S.X."/>
        </authorList>
    </citation>
    <scope>NUCLEOTIDE SEQUENCE [LARGE SCALE GENOMIC DNA]</scope>
    <source>
        <strain evidence="1 2">Foug A</strain>
    </source>
</reference>
<gene>
    <name evidence="1" type="ORF">SCLCIDRAFT_139674</name>
</gene>
<evidence type="ECO:0000313" key="1">
    <source>
        <dbReference type="EMBL" id="KIM53070.1"/>
    </source>
</evidence>
<sequence length="276" mass="31744">MNVSTNRFEKKHMILDLSVVQRNPHTLQVCDQVYENCPPSFLDTSELFYESRAIYENPVITATSRALIADIHRFMRRLCIIDVPRPASTFRAIVGKYPMGDDNEPWFRFLRMWSEIDDISETESFDGQKKSLVEHTLNILLFPDIHSTYNIPRNLSLNRPPSPSEEGPSLLWAFSATPSLPVPGTSLTLPSPLYFQLPIMTRLSFNEQGLITYHRDVWDIGDVLRLVPGVRMVLWFSARATAWGLGWVSRRWRREVHNIPAYSGHGVPNVEFVAEE</sequence>
<organism evidence="1 2">
    <name type="scientific">Scleroderma citrinum Foug A</name>
    <dbReference type="NCBI Taxonomy" id="1036808"/>
    <lineage>
        <taxon>Eukaryota</taxon>
        <taxon>Fungi</taxon>
        <taxon>Dikarya</taxon>
        <taxon>Basidiomycota</taxon>
        <taxon>Agaricomycotina</taxon>
        <taxon>Agaricomycetes</taxon>
        <taxon>Agaricomycetidae</taxon>
        <taxon>Boletales</taxon>
        <taxon>Sclerodermatineae</taxon>
        <taxon>Sclerodermataceae</taxon>
        <taxon>Scleroderma</taxon>
    </lineage>
</organism>
<dbReference type="InParanoid" id="A0A0C3CWZ3"/>
<dbReference type="HOGENOM" id="CLU_067630_0_0_1"/>
<name>A0A0C3CWZ3_9AGAM</name>
<proteinExistence type="predicted"/>
<dbReference type="Proteomes" id="UP000053989">
    <property type="component" value="Unassembled WGS sequence"/>
</dbReference>
<dbReference type="STRING" id="1036808.A0A0C3CWZ3"/>
<reference evidence="2" key="2">
    <citation type="submission" date="2015-01" db="EMBL/GenBank/DDBJ databases">
        <title>Evolutionary Origins and Diversification of the Mycorrhizal Mutualists.</title>
        <authorList>
            <consortium name="DOE Joint Genome Institute"/>
            <consortium name="Mycorrhizal Genomics Consortium"/>
            <person name="Kohler A."/>
            <person name="Kuo A."/>
            <person name="Nagy L.G."/>
            <person name="Floudas D."/>
            <person name="Copeland A."/>
            <person name="Barry K.W."/>
            <person name="Cichocki N."/>
            <person name="Veneault-Fourrey C."/>
            <person name="LaButti K."/>
            <person name="Lindquist E.A."/>
            <person name="Lipzen A."/>
            <person name="Lundell T."/>
            <person name="Morin E."/>
            <person name="Murat C."/>
            <person name="Riley R."/>
            <person name="Ohm R."/>
            <person name="Sun H."/>
            <person name="Tunlid A."/>
            <person name="Henrissat B."/>
            <person name="Grigoriev I.V."/>
            <person name="Hibbett D.S."/>
            <person name="Martin F."/>
        </authorList>
    </citation>
    <scope>NUCLEOTIDE SEQUENCE [LARGE SCALE GENOMIC DNA]</scope>
    <source>
        <strain evidence="2">Foug A</strain>
    </source>
</reference>
<dbReference type="OrthoDB" id="9995831at2759"/>
<dbReference type="AlphaFoldDB" id="A0A0C3CWZ3"/>
<dbReference type="EMBL" id="KN822190">
    <property type="protein sequence ID" value="KIM53070.1"/>
    <property type="molecule type" value="Genomic_DNA"/>
</dbReference>
<protein>
    <submittedName>
        <fullName evidence="1">Uncharacterized protein</fullName>
    </submittedName>
</protein>
<keyword evidence="2" id="KW-1185">Reference proteome</keyword>
<evidence type="ECO:0000313" key="2">
    <source>
        <dbReference type="Proteomes" id="UP000053989"/>
    </source>
</evidence>